<dbReference type="EMBL" id="HBKP01013179">
    <property type="protein sequence ID" value="CAE2221597.1"/>
    <property type="molecule type" value="Transcribed_RNA"/>
</dbReference>
<keyword evidence="7" id="KW-0378">Hydrolase</keyword>
<evidence type="ECO:0000256" key="8">
    <source>
        <dbReference type="ARBA" id="ARBA00022842"/>
    </source>
</evidence>
<feature type="region of interest" description="Disordered" evidence="11">
    <location>
        <begin position="1"/>
        <end position="39"/>
    </location>
</feature>
<feature type="compositionally biased region" description="Polar residues" evidence="11">
    <location>
        <begin position="15"/>
        <end position="37"/>
    </location>
</feature>
<evidence type="ECO:0000259" key="12">
    <source>
        <dbReference type="Pfam" id="PF03372"/>
    </source>
</evidence>
<evidence type="ECO:0000256" key="10">
    <source>
        <dbReference type="ARBA" id="ARBA00023242"/>
    </source>
</evidence>
<comment type="cofactor">
    <cofactor evidence="1">
        <name>Mn(2+)</name>
        <dbReference type="ChEBI" id="CHEBI:29035"/>
    </cofactor>
</comment>
<feature type="domain" description="Endonuclease/exonuclease/phosphatase" evidence="12">
    <location>
        <begin position="118"/>
        <end position="368"/>
    </location>
</feature>
<dbReference type="InterPro" id="IPR005135">
    <property type="entry name" value="Endo/exonuclease/phosphatase"/>
</dbReference>
<keyword evidence="5" id="KW-0479">Metal-binding</keyword>
<accession>A0A7S4MH15</accession>
<dbReference type="InterPro" id="IPR036691">
    <property type="entry name" value="Endo/exonu/phosph_ase_sf"/>
</dbReference>
<evidence type="ECO:0000313" key="13">
    <source>
        <dbReference type="EMBL" id="CAE2221597.1"/>
    </source>
</evidence>
<dbReference type="GO" id="GO:0046872">
    <property type="term" value="F:metal ion binding"/>
    <property type="evidence" value="ECO:0007669"/>
    <property type="project" value="UniProtKB-KW"/>
</dbReference>
<keyword evidence="6" id="KW-0227">DNA damage</keyword>
<dbReference type="GO" id="GO:0070260">
    <property type="term" value="F:5'-tyrosyl-DNA phosphodiesterase activity"/>
    <property type="evidence" value="ECO:0007669"/>
    <property type="project" value="TreeGrafter"/>
</dbReference>
<evidence type="ECO:0000256" key="9">
    <source>
        <dbReference type="ARBA" id="ARBA00023204"/>
    </source>
</evidence>
<dbReference type="GO" id="GO:0005737">
    <property type="term" value="C:cytoplasm"/>
    <property type="evidence" value="ECO:0007669"/>
    <property type="project" value="TreeGrafter"/>
</dbReference>
<dbReference type="InterPro" id="IPR051547">
    <property type="entry name" value="TDP2-like"/>
</dbReference>
<evidence type="ECO:0000256" key="5">
    <source>
        <dbReference type="ARBA" id="ARBA00022723"/>
    </source>
</evidence>
<comment type="cofactor">
    <cofactor evidence="2">
        <name>Mg(2+)</name>
        <dbReference type="ChEBI" id="CHEBI:18420"/>
    </cofactor>
</comment>
<dbReference type="Gene3D" id="3.60.10.10">
    <property type="entry name" value="Endonuclease/exonuclease/phosphatase"/>
    <property type="match status" value="1"/>
</dbReference>
<dbReference type="GO" id="GO:0003697">
    <property type="term" value="F:single-stranded DNA binding"/>
    <property type="evidence" value="ECO:0007669"/>
    <property type="project" value="TreeGrafter"/>
</dbReference>
<protein>
    <recommendedName>
        <fullName evidence="12">Endonuclease/exonuclease/phosphatase domain-containing protein</fullName>
    </recommendedName>
</protein>
<dbReference type="AlphaFoldDB" id="A0A7S4MH15"/>
<sequence>MPRSSPHLFGRSSRTDASVTQGNEGTSNSTPGSQVETTRGVGSFLHTVVTPIRETYTQVTGQIEVKKEPISRKFRQYNDHPQYFSNAFSHKTNDWAPVSYQTLNKKFNGHQLRTLRVLTYNIWFREDENFDARCDSIIKILKESRADIIGLQEVTPRFVRKLAACSWVQDNYYVTDPTGNSFCGYGNIILTLLRPSCFYTKPLESMMGRQLVMGEFILSNPVSKTLEILRVGVVHMESLSKSSSVRRDQFRQIYPMLANPVPGYKYVHSILMGDFNLDPKSSEEVESVQAELGQNFMDCWSACHPDDGGCTRFVNYPEEGKEPVRYDRILLNSKRNRITPVHINTFGETAIDMVSGSDRYDTVFPSDHLGLVCDFEVDFKPKDRERSASDVPS</sequence>
<reference evidence="13" key="1">
    <citation type="submission" date="2021-01" db="EMBL/GenBank/DDBJ databases">
        <authorList>
            <person name="Corre E."/>
            <person name="Pelletier E."/>
            <person name="Niang G."/>
            <person name="Scheremetjew M."/>
            <person name="Finn R."/>
            <person name="Kale V."/>
            <person name="Holt S."/>
            <person name="Cochrane G."/>
            <person name="Meng A."/>
            <person name="Brown T."/>
            <person name="Cohen L."/>
        </authorList>
    </citation>
    <scope>NUCLEOTIDE SEQUENCE</scope>
    <source>
        <strain evidence="13">DIVA3 518/3/11/1/6</strain>
    </source>
</reference>
<evidence type="ECO:0000256" key="6">
    <source>
        <dbReference type="ARBA" id="ARBA00022763"/>
    </source>
</evidence>
<evidence type="ECO:0000256" key="7">
    <source>
        <dbReference type="ARBA" id="ARBA00022801"/>
    </source>
</evidence>
<dbReference type="SUPFAM" id="SSF56219">
    <property type="entry name" value="DNase I-like"/>
    <property type="match status" value="1"/>
</dbReference>
<dbReference type="Pfam" id="PF03372">
    <property type="entry name" value="Exo_endo_phos"/>
    <property type="match status" value="1"/>
</dbReference>
<evidence type="ECO:0000256" key="4">
    <source>
        <dbReference type="ARBA" id="ARBA00022722"/>
    </source>
</evidence>
<dbReference type="GO" id="GO:0004518">
    <property type="term" value="F:nuclease activity"/>
    <property type="evidence" value="ECO:0007669"/>
    <property type="project" value="UniProtKB-KW"/>
</dbReference>
<organism evidence="13">
    <name type="scientific">Vannella robusta</name>
    <dbReference type="NCBI Taxonomy" id="1487602"/>
    <lineage>
        <taxon>Eukaryota</taxon>
        <taxon>Amoebozoa</taxon>
        <taxon>Discosea</taxon>
        <taxon>Flabellinia</taxon>
        <taxon>Vannellidae</taxon>
        <taxon>Vannella</taxon>
    </lineage>
</organism>
<keyword evidence="8" id="KW-0460">Magnesium</keyword>
<name>A0A7S4MH15_9EUKA</name>
<gene>
    <name evidence="13" type="ORF">VSP0166_LOCUS9334</name>
</gene>
<dbReference type="CDD" id="cd09080">
    <property type="entry name" value="TDP2"/>
    <property type="match status" value="1"/>
</dbReference>
<dbReference type="PANTHER" id="PTHR15822:SF4">
    <property type="entry name" value="TYROSYL-DNA PHOSPHODIESTERASE 2"/>
    <property type="match status" value="1"/>
</dbReference>
<dbReference type="GO" id="GO:0006302">
    <property type="term" value="P:double-strand break repair"/>
    <property type="evidence" value="ECO:0007669"/>
    <property type="project" value="TreeGrafter"/>
</dbReference>
<keyword evidence="4" id="KW-0540">Nuclease</keyword>
<keyword evidence="9" id="KW-0234">DNA repair</keyword>
<evidence type="ECO:0000256" key="2">
    <source>
        <dbReference type="ARBA" id="ARBA00001946"/>
    </source>
</evidence>
<evidence type="ECO:0000256" key="3">
    <source>
        <dbReference type="ARBA" id="ARBA00004322"/>
    </source>
</evidence>
<keyword evidence="10" id="KW-0539">Nucleus</keyword>
<evidence type="ECO:0000256" key="1">
    <source>
        <dbReference type="ARBA" id="ARBA00001936"/>
    </source>
</evidence>
<evidence type="ECO:0000256" key="11">
    <source>
        <dbReference type="SAM" id="MobiDB-lite"/>
    </source>
</evidence>
<proteinExistence type="predicted"/>
<dbReference type="PANTHER" id="PTHR15822">
    <property type="entry name" value="TRAF AND TNF RECEPTOR-ASSOCIATED PROTEIN"/>
    <property type="match status" value="1"/>
</dbReference>
<comment type="subcellular location">
    <subcellularLocation>
        <location evidence="3">Nucleus</location>
        <location evidence="3">PML body</location>
    </subcellularLocation>
</comment>